<keyword evidence="2" id="KW-0004">4Fe-4S</keyword>
<name>A0A8J6N925_9BACT</name>
<dbReference type="GO" id="GO:0005506">
    <property type="term" value="F:iron ion binding"/>
    <property type="evidence" value="ECO:0007669"/>
    <property type="project" value="UniProtKB-UniRule"/>
</dbReference>
<dbReference type="GO" id="GO:0051539">
    <property type="term" value="F:4 iron, 4 sulfur cluster binding"/>
    <property type="evidence" value="ECO:0007669"/>
    <property type="project" value="UniProtKB-KW"/>
</dbReference>
<feature type="domain" description="4Fe-4S ferredoxin-type" evidence="7">
    <location>
        <begin position="41"/>
        <end position="70"/>
    </location>
</feature>
<dbReference type="AlphaFoldDB" id="A0A8J6N925"/>
<sequence length="89" mass="9331">MSGLRYIEGVVTLELDRERCIGCGLCVQVCPHGVFVLESGQAVLTARDQCMECGACARNCPAEAIAVEAGEGCVRGIINELLGLEGPCC</sequence>
<evidence type="ECO:0000256" key="4">
    <source>
        <dbReference type="ARBA" id="ARBA00023004"/>
    </source>
</evidence>
<dbReference type="GO" id="GO:0009055">
    <property type="term" value="F:electron transfer activity"/>
    <property type="evidence" value="ECO:0007669"/>
    <property type="project" value="UniProtKB-UniRule"/>
</dbReference>
<dbReference type="PANTHER" id="PTHR43687">
    <property type="entry name" value="ADENYLYLSULFATE REDUCTASE, BETA SUBUNIT"/>
    <property type="match status" value="1"/>
</dbReference>
<evidence type="ECO:0000256" key="2">
    <source>
        <dbReference type="ARBA" id="ARBA00022485"/>
    </source>
</evidence>
<dbReference type="NCBIfam" id="NF040864">
    <property type="entry name" value="HgcB_ferredoxin"/>
    <property type="match status" value="1"/>
</dbReference>
<keyword evidence="6" id="KW-0813">Transport</keyword>
<evidence type="ECO:0000256" key="1">
    <source>
        <dbReference type="ARBA" id="ARBA00003532"/>
    </source>
</evidence>
<keyword evidence="6" id="KW-0249">Electron transport</keyword>
<dbReference type="Gene3D" id="3.30.70.20">
    <property type="match status" value="2"/>
</dbReference>
<evidence type="ECO:0000256" key="6">
    <source>
        <dbReference type="RuleBase" id="RU368020"/>
    </source>
</evidence>
<evidence type="ECO:0000256" key="3">
    <source>
        <dbReference type="ARBA" id="ARBA00022723"/>
    </source>
</evidence>
<protein>
    <recommendedName>
        <fullName evidence="6">Ferredoxin</fullName>
    </recommendedName>
</protein>
<reference evidence="8 9" key="1">
    <citation type="submission" date="2020-08" db="EMBL/GenBank/DDBJ databases">
        <title>Bridging the membrane lipid divide: bacteria of the FCB group superphylum have the potential to synthesize archaeal ether lipids.</title>
        <authorList>
            <person name="Villanueva L."/>
            <person name="Von Meijenfeldt F.A.B."/>
            <person name="Westbye A.B."/>
            <person name="Yadav S."/>
            <person name="Hopmans E.C."/>
            <person name="Dutilh B.E."/>
            <person name="Sinninghe Damste J.S."/>
        </authorList>
    </citation>
    <scope>NUCLEOTIDE SEQUENCE [LARGE SCALE GENOMIC DNA]</scope>
    <source>
        <strain evidence="8">NIOZ-UU81</strain>
    </source>
</reference>
<dbReference type="SUPFAM" id="SSF54862">
    <property type="entry name" value="4Fe-4S ferredoxins"/>
    <property type="match status" value="1"/>
</dbReference>
<comment type="caution">
    <text evidence="8">The sequence shown here is derived from an EMBL/GenBank/DDBJ whole genome shotgun (WGS) entry which is preliminary data.</text>
</comment>
<gene>
    <name evidence="8" type="ORF">H8E79_08880</name>
</gene>
<feature type="domain" description="4Fe-4S ferredoxin-type" evidence="7">
    <location>
        <begin position="11"/>
        <end position="40"/>
    </location>
</feature>
<evidence type="ECO:0000256" key="5">
    <source>
        <dbReference type="ARBA" id="ARBA00023014"/>
    </source>
</evidence>
<dbReference type="EMBL" id="JACNLK010000086">
    <property type="protein sequence ID" value="MBC8209263.1"/>
    <property type="molecule type" value="Genomic_DNA"/>
</dbReference>
<dbReference type="PROSITE" id="PS51379">
    <property type="entry name" value="4FE4S_FER_2"/>
    <property type="match status" value="2"/>
</dbReference>
<keyword evidence="4 6" id="KW-0408">Iron</keyword>
<keyword evidence="3 6" id="KW-0479">Metal-binding</keyword>
<dbReference type="InterPro" id="IPR050572">
    <property type="entry name" value="Fe-S_Ferredoxin"/>
</dbReference>
<dbReference type="Pfam" id="PF13187">
    <property type="entry name" value="Fer4_9"/>
    <property type="match status" value="1"/>
</dbReference>
<evidence type="ECO:0000313" key="8">
    <source>
        <dbReference type="EMBL" id="MBC8209263.1"/>
    </source>
</evidence>
<dbReference type="PRINTS" id="PR00352">
    <property type="entry name" value="3FE4SFRDOXIN"/>
</dbReference>
<comment type="function">
    <text evidence="1 6">Ferredoxins are iron-sulfur proteins that transfer electrons in a wide variety of metabolic reactions.</text>
</comment>
<dbReference type="PROSITE" id="PS00198">
    <property type="entry name" value="4FE4S_FER_1"/>
    <property type="match status" value="2"/>
</dbReference>
<evidence type="ECO:0000313" key="9">
    <source>
        <dbReference type="Proteomes" id="UP000599024"/>
    </source>
</evidence>
<accession>A0A8J6N925</accession>
<dbReference type="Proteomes" id="UP000599024">
    <property type="component" value="Unassembled WGS sequence"/>
</dbReference>
<proteinExistence type="predicted"/>
<evidence type="ECO:0000259" key="7">
    <source>
        <dbReference type="PROSITE" id="PS51379"/>
    </source>
</evidence>
<dbReference type="InterPro" id="IPR001080">
    <property type="entry name" value="3Fe4S_ferredoxin"/>
</dbReference>
<dbReference type="InterPro" id="IPR017896">
    <property type="entry name" value="4Fe4S_Fe-S-bd"/>
</dbReference>
<organism evidence="8 9">
    <name type="scientific">Candidatus Desulfatifera sulfidica</name>
    <dbReference type="NCBI Taxonomy" id="2841691"/>
    <lineage>
        <taxon>Bacteria</taxon>
        <taxon>Pseudomonadati</taxon>
        <taxon>Thermodesulfobacteriota</taxon>
        <taxon>Desulfobulbia</taxon>
        <taxon>Desulfobulbales</taxon>
        <taxon>Desulfobulbaceae</taxon>
        <taxon>Candidatus Desulfatifera</taxon>
    </lineage>
</organism>
<keyword evidence="5 6" id="KW-0411">Iron-sulfur</keyword>
<dbReference type="InterPro" id="IPR017900">
    <property type="entry name" value="4Fe4S_Fe_S_CS"/>
</dbReference>
<dbReference type="PANTHER" id="PTHR43687:SF4">
    <property type="entry name" value="BLR5484 PROTEIN"/>
    <property type="match status" value="1"/>
</dbReference>